<dbReference type="Proteomes" id="UP000281406">
    <property type="component" value="Unassembled WGS sequence"/>
</dbReference>
<reference evidence="2 3" key="1">
    <citation type="submission" date="2018-10" db="EMBL/GenBank/DDBJ databases">
        <title>Genome assembly for a Yunnan-Guizhou Plateau 3E fish, Anabarilius grahami (Regan), and its evolutionary and genetic applications.</title>
        <authorList>
            <person name="Jiang W."/>
        </authorList>
    </citation>
    <scope>NUCLEOTIDE SEQUENCE [LARGE SCALE GENOMIC DNA]</scope>
    <source>
        <strain evidence="2">AG-KIZ</strain>
        <tissue evidence="2">Muscle</tissue>
    </source>
</reference>
<sequence length="260" mass="29006">MSCNKQAQTNQHVPPTRLCFLPPRPPGASASERHDGCLFLSGLIHFAAAARYQDAPEMIYSWPVLIRLAAGSREADGPTHWSQAGRRSEPKRGRGEQRLSCRLPDLGPICPNLASEDSVEYTALQKPERFPFDLGIKKFIRANLWTITAVLKLCLVYRSNIYRACLSLVSSHDPAIPAPSLNIQGFQRMRIMRIPVKARTISFIHPGSSKHSREDSSQRETALQKLPETINSPAPGVRSLWRRFTAVITVEKVPPFVSST</sequence>
<dbReference type="EMBL" id="RJVU01042591">
    <property type="protein sequence ID" value="ROL45422.1"/>
    <property type="molecule type" value="Genomic_DNA"/>
</dbReference>
<feature type="compositionally biased region" description="Basic and acidic residues" evidence="1">
    <location>
        <begin position="86"/>
        <end position="97"/>
    </location>
</feature>
<gene>
    <name evidence="2" type="ORF">DPX16_2347</name>
</gene>
<organism evidence="2 3">
    <name type="scientific">Anabarilius grahami</name>
    <name type="common">Kanglang fish</name>
    <name type="synonym">Barilius grahami</name>
    <dbReference type="NCBI Taxonomy" id="495550"/>
    <lineage>
        <taxon>Eukaryota</taxon>
        <taxon>Metazoa</taxon>
        <taxon>Chordata</taxon>
        <taxon>Craniata</taxon>
        <taxon>Vertebrata</taxon>
        <taxon>Euteleostomi</taxon>
        <taxon>Actinopterygii</taxon>
        <taxon>Neopterygii</taxon>
        <taxon>Teleostei</taxon>
        <taxon>Ostariophysi</taxon>
        <taxon>Cypriniformes</taxon>
        <taxon>Xenocyprididae</taxon>
        <taxon>Xenocypridinae</taxon>
        <taxon>Xenocypridinae incertae sedis</taxon>
        <taxon>Anabarilius</taxon>
    </lineage>
</organism>
<protein>
    <submittedName>
        <fullName evidence="2">Uncharacterized protein</fullName>
    </submittedName>
</protein>
<feature type="region of interest" description="Disordered" evidence="1">
    <location>
        <begin position="1"/>
        <end position="27"/>
    </location>
</feature>
<keyword evidence="3" id="KW-1185">Reference proteome</keyword>
<feature type="region of interest" description="Disordered" evidence="1">
    <location>
        <begin position="75"/>
        <end position="97"/>
    </location>
</feature>
<evidence type="ECO:0000256" key="1">
    <source>
        <dbReference type="SAM" id="MobiDB-lite"/>
    </source>
</evidence>
<evidence type="ECO:0000313" key="3">
    <source>
        <dbReference type="Proteomes" id="UP000281406"/>
    </source>
</evidence>
<evidence type="ECO:0000313" key="2">
    <source>
        <dbReference type="EMBL" id="ROL45422.1"/>
    </source>
</evidence>
<comment type="caution">
    <text evidence="2">The sequence shown here is derived from an EMBL/GenBank/DDBJ whole genome shotgun (WGS) entry which is preliminary data.</text>
</comment>
<accession>A0A3N0YGN2</accession>
<feature type="compositionally biased region" description="Polar residues" evidence="1">
    <location>
        <begin position="1"/>
        <end position="13"/>
    </location>
</feature>
<dbReference type="AlphaFoldDB" id="A0A3N0YGN2"/>
<name>A0A3N0YGN2_ANAGA</name>
<proteinExistence type="predicted"/>